<dbReference type="Gene3D" id="4.10.410.10">
    <property type="entry name" value="Pancreatic trypsin inhibitor Kunitz domain"/>
    <property type="match status" value="1"/>
</dbReference>
<evidence type="ECO:0000313" key="4">
    <source>
        <dbReference type="EMBL" id="KAK0145076.1"/>
    </source>
</evidence>
<proteinExistence type="predicted"/>
<organism evidence="4 5">
    <name type="scientific">Merluccius polli</name>
    <name type="common">Benguela hake</name>
    <name type="synonym">Merluccius cadenati</name>
    <dbReference type="NCBI Taxonomy" id="89951"/>
    <lineage>
        <taxon>Eukaryota</taxon>
        <taxon>Metazoa</taxon>
        <taxon>Chordata</taxon>
        <taxon>Craniata</taxon>
        <taxon>Vertebrata</taxon>
        <taxon>Euteleostomi</taxon>
        <taxon>Actinopterygii</taxon>
        <taxon>Neopterygii</taxon>
        <taxon>Teleostei</taxon>
        <taxon>Neoteleostei</taxon>
        <taxon>Acanthomorphata</taxon>
        <taxon>Zeiogadaria</taxon>
        <taxon>Gadariae</taxon>
        <taxon>Gadiformes</taxon>
        <taxon>Gadoidei</taxon>
        <taxon>Merlucciidae</taxon>
        <taxon>Merluccius</taxon>
    </lineage>
</organism>
<dbReference type="FunFam" id="4.10.410.10:FF:000045">
    <property type="entry name" value="Collagen type XXVIII alpha 1 a"/>
    <property type="match status" value="1"/>
</dbReference>
<comment type="caution">
    <text evidence="4">The sequence shown here is derived from an EMBL/GenBank/DDBJ whole genome shotgun (WGS) entry which is preliminary data.</text>
</comment>
<dbReference type="GO" id="GO:0005615">
    <property type="term" value="C:extracellular space"/>
    <property type="evidence" value="ECO:0007669"/>
    <property type="project" value="TreeGrafter"/>
</dbReference>
<dbReference type="AlphaFoldDB" id="A0AA47MRZ0"/>
<dbReference type="EMBL" id="JAOPHQ010002891">
    <property type="protein sequence ID" value="KAK0145076.1"/>
    <property type="molecule type" value="Genomic_DNA"/>
</dbReference>
<dbReference type="InterPro" id="IPR036880">
    <property type="entry name" value="Kunitz_BPTI_sf"/>
</dbReference>
<dbReference type="PROSITE" id="PS00280">
    <property type="entry name" value="BPTI_KUNITZ_1"/>
    <property type="match status" value="1"/>
</dbReference>
<dbReference type="PANTHER" id="PTHR10083:SF375">
    <property type="entry name" value="BPTI_KUNITZ INHIBITOR DOMAIN-CONTAINING PROTEIN"/>
    <property type="match status" value="1"/>
</dbReference>
<evidence type="ECO:0000313" key="5">
    <source>
        <dbReference type="Proteomes" id="UP001174136"/>
    </source>
</evidence>
<dbReference type="Pfam" id="PF00014">
    <property type="entry name" value="Kunitz_BPTI"/>
    <property type="match status" value="1"/>
</dbReference>
<keyword evidence="2" id="KW-0472">Membrane</keyword>
<keyword evidence="5" id="KW-1185">Reference proteome</keyword>
<evidence type="ECO:0000256" key="2">
    <source>
        <dbReference type="SAM" id="Phobius"/>
    </source>
</evidence>
<evidence type="ECO:0000259" key="3">
    <source>
        <dbReference type="PROSITE" id="PS50279"/>
    </source>
</evidence>
<name>A0AA47MRZ0_MERPO</name>
<sequence>MNFSLVSNKVEEDDDEGEDLDFATRVREGKLPSHRDHPVLYIDFVITLVIFVIVVIIFTLFIFITVIIVIIIIIFTLFIFVLLLLIIIIIVQPETTLTAVSSSIDSRCSLPLSQGTCRDYTILWYYDKQANSCAQFWYGGCGGNDNRYDTEEECKETCVVSWTGKCPQYYQY</sequence>
<keyword evidence="1" id="KW-1015">Disulfide bond</keyword>
<dbReference type="PANTHER" id="PTHR10083">
    <property type="entry name" value="KUNITZ-TYPE PROTEASE INHIBITOR-RELATED"/>
    <property type="match status" value="1"/>
</dbReference>
<dbReference type="PRINTS" id="PR00759">
    <property type="entry name" value="BASICPTASE"/>
</dbReference>
<dbReference type="InterPro" id="IPR002223">
    <property type="entry name" value="Kunitz_BPTI"/>
</dbReference>
<keyword evidence="4" id="KW-0176">Collagen</keyword>
<dbReference type="Proteomes" id="UP001174136">
    <property type="component" value="Unassembled WGS sequence"/>
</dbReference>
<keyword evidence="2" id="KW-0812">Transmembrane</keyword>
<feature type="transmembrane region" description="Helical" evidence="2">
    <location>
        <begin position="67"/>
        <end position="91"/>
    </location>
</feature>
<gene>
    <name evidence="4" type="primary">COL28A1_1</name>
    <name evidence="4" type="ORF">N1851_016027</name>
</gene>
<protein>
    <submittedName>
        <fullName evidence="4">Collagen alpha-1(XXVIII) chain</fullName>
    </submittedName>
</protein>
<reference evidence="4" key="1">
    <citation type="journal article" date="2023" name="Front. Mar. Sci.">
        <title>A new Merluccius polli reference genome to investigate the effects of global change in West African waters.</title>
        <authorList>
            <person name="Mateo J.L."/>
            <person name="Blanco-Fernandez C."/>
            <person name="Garcia-Vazquez E."/>
            <person name="Machado-Schiaffino G."/>
        </authorList>
    </citation>
    <scope>NUCLEOTIDE SEQUENCE</scope>
    <source>
        <strain evidence="4">C29</strain>
        <tissue evidence="4">Fin</tissue>
    </source>
</reference>
<dbReference type="PROSITE" id="PS50279">
    <property type="entry name" value="BPTI_KUNITZ_2"/>
    <property type="match status" value="1"/>
</dbReference>
<dbReference type="GO" id="GO:0004867">
    <property type="term" value="F:serine-type endopeptidase inhibitor activity"/>
    <property type="evidence" value="ECO:0007669"/>
    <property type="project" value="InterPro"/>
</dbReference>
<keyword evidence="2" id="KW-1133">Transmembrane helix</keyword>
<evidence type="ECO:0000256" key="1">
    <source>
        <dbReference type="ARBA" id="ARBA00023157"/>
    </source>
</evidence>
<dbReference type="GO" id="GO:0005581">
    <property type="term" value="C:collagen trimer"/>
    <property type="evidence" value="ECO:0007669"/>
    <property type="project" value="UniProtKB-KW"/>
</dbReference>
<dbReference type="InterPro" id="IPR050098">
    <property type="entry name" value="TFPI/VKTCI-like"/>
</dbReference>
<dbReference type="SMART" id="SM00131">
    <property type="entry name" value="KU"/>
    <property type="match status" value="1"/>
</dbReference>
<dbReference type="SUPFAM" id="SSF57362">
    <property type="entry name" value="BPTI-like"/>
    <property type="match status" value="1"/>
</dbReference>
<dbReference type="InterPro" id="IPR020901">
    <property type="entry name" value="Prtase_inh_Kunz-CS"/>
</dbReference>
<feature type="domain" description="BPTI/Kunitz inhibitor" evidence="3">
    <location>
        <begin position="108"/>
        <end position="158"/>
    </location>
</feature>
<accession>A0AA47MRZ0</accession>
<feature type="transmembrane region" description="Helical" evidence="2">
    <location>
        <begin position="40"/>
        <end position="61"/>
    </location>
</feature>